<evidence type="ECO:0000256" key="1">
    <source>
        <dbReference type="ARBA" id="ARBA00012928"/>
    </source>
</evidence>
<dbReference type="InterPro" id="IPR050134">
    <property type="entry name" value="NAD-dep_sirtuin_deacylases"/>
</dbReference>
<dbReference type="OrthoDB" id="9800582at2"/>
<dbReference type="NCBIfam" id="NF001753">
    <property type="entry name" value="PRK00481.1-3"/>
    <property type="match status" value="1"/>
</dbReference>
<evidence type="ECO:0000256" key="4">
    <source>
        <dbReference type="PROSITE-ProRule" id="PRU00236"/>
    </source>
</evidence>
<dbReference type="PROSITE" id="PS50305">
    <property type="entry name" value="SIRTUIN"/>
    <property type="match status" value="1"/>
</dbReference>
<evidence type="ECO:0000256" key="3">
    <source>
        <dbReference type="ARBA" id="ARBA00023027"/>
    </source>
</evidence>
<feature type="active site" description="Proton acceptor" evidence="4">
    <location>
        <position position="117"/>
    </location>
</feature>
<dbReference type="GO" id="GO:0017136">
    <property type="term" value="F:histone deacetylase activity, NAD-dependent"/>
    <property type="evidence" value="ECO:0007669"/>
    <property type="project" value="TreeGrafter"/>
</dbReference>
<accession>A0A1G9QT05</accession>
<feature type="binding site" evidence="4">
    <location>
        <position position="164"/>
    </location>
    <ligand>
        <name>Zn(2+)</name>
        <dbReference type="ChEBI" id="CHEBI:29105"/>
    </ligand>
</feature>
<keyword evidence="4" id="KW-0862">Zinc</keyword>
<dbReference type="PANTHER" id="PTHR11085:SF10">
    <property type="entry name" value="NAD-DEPENDENT PROTEIN DEACYLASE SIRTUIN-5, MITOCHONDRIAL-RELATED"/>
    <property type="match status" value="1"/>
</dbReference>
<organism evidence="6 7">
    <name type="scientific">Dendrosporobacter quercicolus</name>
    <dbReference type="NCBI Taxonomy" id="146817"/>
    <lineage>
        <taxon>Bacteria</taxon>
        <taxon>Bacillati</taxon>
        <taxon>Bacillota</taxon>
        <taxon>Negativicutes</taxon>
        <taxon>Selenomonadales</taxon>
        <taxon>Sporomusaceae</taxon>
        <taxon>Dendrosporobacter</taxon>
    </lineage>
</organism>
<dbReference type="Pfam" id="PF02146">
    <property type="entry name" value="SIR2"/>
    <property type="match status" value="1"/>
</dbReference>
<keyword evidence="2" id="KW-0808">Transferase</keyword>
<dbReference type="SUPFAM" id="SSF52467">
    <property type="entry name" value="DHS-like NAD/FAD-binding domain"/>
    <property type="match status" value="1"/>
</dbReference>
<dbReference type="CDD" id="cd01407">
    <property type="entry name" value="SIR2-fam"/>
    <property type="match status" value="1"/>
</dbReference>
<name>A0A1G9QT05_9FIRM</name>
<dbReference type="EC" id="2.3.1.286" evidence="1"/>
<evidence type="ECO:0000313" key="7">
    <source>
        <dbReference type="Proteomes" id="UP000214880"/>
    </source>
</evidence>
<feature type="binding site" evidence="4">
    <location>
        <position position="125"/>
    </location>
    <ligand>
        <name>Zn(2+)</name>
        <dbReference type="ChEBI" id="CHEBI:29105"/>
    </ligand>
</feature>
<proteinExistence type="predicted"/>
<keyword evidence="7" id="KW-1185">Reference proteome</keyword>
<dbReference type="Gene3D" id="3.40.50.1220">
    <property type="entry name" value="TPP-binding domain"/>
    <property type="match status" value="1"/>
</dbReference>
<dbReference type="Gene3D" id="3.30.1600.10">
    <property type="entry name" value="SIR2/SIRT2 'Small Domain"/>
    <property type="match status" value="1"/>
</dbReference>
<dbReference type="Proteomes" id="UP000214880">
    <property type="component" value="Unassembled WGS sequence"/>
</dbReference>
<keyword evidence="3" id="KW-0520">NAD</keyword>
<feature type="domain" description="Deacetylase sirtuin-type" evidence="5">
    <location>
        <begin position="1"/>
        <end position="260"/>
    </location>
</feature>
<dbReference type="RefSeq" id="WP_092070720.1">
    <property type="nucleotide sequence ID" value="NZ_FNHB01000002.1"/>
</dbReference>
<feature type="binding site" evidence="4">
    <location>
        <position position="161"/>
    </location>
    <ligand>
        <name>Zn(2+)</name>
        <dbReference type="ChEBI" id="CHEBI:29105"/>
    </ligand>
</feature>
<evidence type="ECO:0000313" key="6">
    <source>
        <dbReference type="EMBL" id="SDM14158.1"/>
    </source>
</evidence>
<dbReference type="PANTHER" id="PTHR11085">
    <property type="entry name" value="NAD-DEPENDENT PROTEIN DEACYLASE SIRTUIN-5, MITOCHONDRIAL-RELATED"/>
    <property type="match status" value="1"/>
</dbReference>
<evidence type="ECO:0000259" key="5">
    <source>
        <dbReference type="PROSITE" id="PS50305"/>
    </source>
</evidence>
<dbReference type="GO" id="GO:0046872">
    <property type="term" value="F:metal ion binding"/>
    <property type="evidence" value="ECO:0007669"/>
    <property type="project" value="UniProtKB-KW"/>
</dbReference>
<dbReference type="GO" id="GO:0070403">
    <property type="term" value="F:NAD+ binding"/>
    <property type="evidence" value="ECO:0007669"/>
    <property type="project" value="InterPro"/>
</dbReference>
<dbReference type="AlphaFoldDB" id="A0A1G9QT05"/>
<keyword evidence="4" id="KW-0479">Metal-binding</keyword>
<reference evidence="6 7" key="1">
    <citation type="submission" date="2016-10" db="EMBL/GenBank/DDBJ databases">
        <authorList>
            <person name="de Groot N.N."/>
        </authorList>
    </citation>
    <scope>NUCLEOTIDE SEQUENCE [LARGE SCALE GENOMIC DNA]</scope>
    <source>
        <strain evidence="6 7">DSM 1736</strain>
    </source>
</reference>
<gene>
    <name evidence="6" type="ORF">SAMN04488502_102289</name>
</gene>
<dbReference type="InterPro" id="IPR026591">
    <property type="entry name" value="Sirtuin_cat_small_dom_sf"/>
</dbReference>
<feature type="binding site" evidence="4">
    <location>
        <position position="128"/>
    </location>
    <ligand>
        <name>Zn(2+)</name>
        <dbReference type="ChEBI" id="CHEBI:29105"/>
    </ligand>
</feature>
<sequence>MRQLIAVADCWRQARRVIAFTGAGMSTESGLPDFRSARGLWKQRPESLATMEALVGQPDEFYFFYQWRIAKLWSIQPHAGHQALAELQKAGYLSQVVTQNVDGLHQRAGCREVLELHGTLRTVSCLNCQAVYDSRTLVPEGSEWERAYQEGTYRHGQECRCPKCQGLLRPDVVLFGEPLPSQAWQSAIAACSQADLLIVIGSSLLVAPASYCPQAALDNRAKLLIINQDSTSYDQQADWIVREAAGQVLVKLRNLILAMQ</sequence>
<dbReference type="InterPro" id="IPR003000">
    <property type="entry name" value="Sirtuin"/>
</dbReference>
<evidence type="ECO:0000256" key="2">
    <source>
        <dbReference type="ARBA" id="ARBA00022679"/>
    </source>
</evidence>
<dbReference type="InterPro" id="IPR026590">
    <property type="entry name" value="Ssirtuin_cat_dom"/>
</dbReference>
<protein>
    <recommendedName>
        <fullName evidence="1">protein acetyllysine N-acetyltransferase</fullName>
        <ecNumber evidence="1">2.3.1.286</ecNumber>
    </recommendedName>
</protein>
<dbReference type="InterPro" id="IPR029035">
    <property type="entry name" value="DHS-like_NAD/FAD-binding_dom"/>
</dbReference>
<dbReference type="EMBL" id="FNHB01000002">
    <property type="protein sequence ID" value="SDM14158.1"/>
    <property type="molecule type" value="Genomic_DNA"/>
</dbReference>
<dbReference type="STRING" id="146817.SAMN04488502_102289"/>